<protein>
    <submittedName>
        <fullName evidence="1">Peptidase U32</fullName>
    </submittedName>
</protein>
<name>K1SW26_9ZZZZ</name>
<organism evidence="1">
    <name type="scientific">human gut metagenome</name>
    <dbReference type="NCBI Taxonomy" id="408170"/>
    <lineage>
        <taxon>unclassified sequences</taxon>
        <taxon>metagenomes</taxon>
        <taxon>organismal metagenomes</taxon>
    </lineage>
</organism>
<dbReference type="EMBL" id="AJWY01008191">
    <property type="protein sequence ID" value="EKC61908.1"/>
    <property type="molecule type" value="Genomic_DNA"/>
</dbReference>
<reference evidence="1" key="1">
    <citation type="journal article" date="2013" name="Environ. Microbiol.">
        <title>Microbiota from the distal guts of lean and obese adolescents exhibit partial functional redundancy besides clear differences in community structure.</title>
        <authorList>
            <person name="Ferrer M."/>
            <person name="Ruiz A."/>
            <person name="Lanza F."/>
            <person name="Haange S.B."/>
            <person name="Oberbach A."/>
            <person name="Till H."/>
            <person name="Bargiela R."/>
            <person name="Campoy C."/>
            <person name="Segura M.T."/>
            <person name="Richter M."/>
            <person name="von Bergen M."/>
            <person name="Seifert J."/>
            <person name="Suarez A."/>
        </authorList>
    </citation>
    <scope>NUCLEOTIDE SEQUENCE</scope>
</reference>
<gene>
    <name evidence="1" type="ORF">LEA_12112</name>
</gene>
<accession>K1SW26</accession>
<dbReference type="AlphaFoldDB" id="K1SW26"/>
<comment type="caution">
    <text evidence="1">The sequence shown here is derived from an EMBL/GenBank/DDBJ whole genome shotgun (WGS) entry which is preliminary data.</text>
</comment>
<sequence length="172" mass="19654">SKALCGNIGSYTLCKNMGFEVYGDFGLNVYNCVSANQIEHPILSFELTQAQINSIKAEDTGMIVYGYLPLMLTRNCPIKNDIGCFECNKHGKLTDRKGMEFPVICSDFPCVEMLNCYPLYMLDRIKEVKTDFVHFYFSIESQKQVENIISLYEQGAKPDFKYTRGLYQRGTL</sequence>
<proteinExistence type="predicted"/>
<feature type="non-terminal residue" evidence="1">
    <location>
        <position position="1"/>
    </location>
</feature>
<evidence type="ECO:0000313" key="1">
    <source>
        <dbReference type="EMBL" id="EKC61908.1"/>
    </source>
</evidence>